<feature type="domain" description="Peptidase M48" evidence="8">
    <location>
        <begin position="89"/>
        <end position="150"/>
    </location>
</feature>
<dbReference type="GO" id="GO:0046872">
    <property type="term" value="F:metal ion binding"/>
    <property type="evidence" value="ECO:0007669"/>
    <property type="project" value="UniProtKB-KW"/>
</dbReference>
<proteinExistence type="inferred from homology"/>
<comment type="similarity">
    <text evidence="2">Belongs to the protein kinase superfamily. ADCK protein kinase family.</text>
</comment>
<comment type="caution">
    <text evidence="10">The sequence shown here is derived from an EMBL/GenBank/DDBJ whole genome shotgun (WGS) entry which is preliminary data.</text>
</comment>
<dbReference type="SUPFAM" id="SSF56112">
    <property type="entry name" value="Protein kinase-like (PK-like)"/>
    <property type="match status" value="1"/>
</dbReference>
<evidence type="ECO:0000256" key="4">
    <source>
        <dbReference type="ARBA" id="ARBA00022723"/>
    </source>
</evidence>
<dbReference type="InterPro" id="IPR004147">
    <property type="entry name" value="ABC1_dom"/>
</dbReference>
<evidence type="ECO:0000259" key="8">
    <source>
        <dbReference type="Pfam" id="PF01435"/>
    </source>
</evidence>
<dbReference type="GO" id="GO:0004222">
    <property type="term" value="F:metalloendopeptidase activity"/>
    <property type="evidence" value="ECO:0007669"/>
    <property type="project" value="InterPro"/>
</dbReference>
<evidence type="ECO:0000256" key="3">
    <source>
        <dbReference type="ARBA" id="ARBA00022670"/>
    </source>
</evidence>
<gene>
    <name evidence="10" type="ORF">NO1_1427</name>
</gene>
<dbReference type="PANTHER" id="PTHR10566">
    <property type="entry name" value="CHAPERONE-ACTIVITY OF BC1 COMPLEX CABC1 -RELATED"/>
    <property type="match status" value="1"/>
</dbReference>
<comment type="cofactor">
    <cofactor evidence="1">
        <name>Zn(2+)</name>
        <dbReference type="ChEBI" id="CHEBI:29105"/>
    </cofactor>
</comment>
<reference evidence="10 11" key="1">
    <citation type="journal article" date="2019" name="ISME J.">
        <title>Genome analyses of uncultured TG2/ZB3 bacteria in 'Margulisbacteria' specifically attached to ectosymbiotic spirochetes of protists in the termite gut.</title>
        <authorList>
            <person name="Utami Y.D."/>
            <person name="Kuwahara H."/>
            <person name="Igai K."/>
            <person name="Murakami T."/>
            <person name="Sugaya K."/>
            <person name="Morikawa T."/>
            <person name="Nagura Y."/>
            <person name="Yuki M."/>
            <person name="Deevong P."/>
            <person name="Inoue T."/>
            <person name="Kihara K."/>
            <person name="Lo N."/>
            <person name="Yamada A."/>
            <person name="Ohkuma M."/>
            <person name="Hongoh Y."/>
        </authorList>
    </citation>
    <scope>NUCLEOTIDE SEQUENCE [LARGE SCALE GENOMIC DNA]</scope>
    <source>
        <strain evidence="10">NkOx7-01</strain>
    </source>
</reference>
<dbReference type="GO" id="GO:0006508">
    <property type="term" value="P:proteolysis"/>
    <property type="evidence" value="ECO:0007669"/>
    <property type="project" value="UniProtKB-KW"/>
</dbReference>
<dbReference type="Pfam" id="PF01435">
    <property type="entry name" value="Peptidase_M48"/>
    <property type="match status" value="1"/>
</dbReference>
<protein>
    <submittedName>
        <fullName evidence="10">Uncharacterized protein</fullName>
    </submittedName>
</protein>
<evidence type="ECO:0000256" key="6">
    <source>
        <dbReference type="ARBA" id="ARBA00022833"/>
    </source>
</evidence>
<dbReference type="PANTHER" id="PTHR10566:SF113">
    <property type="entry name" value="PROTEIN ACTIVITY OF BC1 COMPLEX KINASE 7, CHLOROPLASTIC"/>
    <property type="match status" value="1"/>
</dbReference>
<keyword evidence="7" id="KW-0482">Metalloprotease</keyword>
<dbReference type="InterPro" id="IPR011009">
    <property type="entry name" value="Kinase-like_dom_sf"/>
</dbReference>
<accession>A0A388TBM1</accession>
<evidence type="ECO:0000313" key="10">
    <source>
        <dbReference type="EMBL" id="GBR74207.1"/>
    </source>
</evidence>
<dbReference type="EMBL" id="BGZN01000034">
    <property type="protein sequence ID" value="GBR74207.1"/>
    <property type="molecule type" value="Genomic_DNA"/>
</dbReference>
<keyword evidence="6" id="KW-0862">Zinc</keyword>
<evidence type="ECO:0000256" key="7">
    <source>
        <dbReference type="ARBA" id="ARBA00023049"/>
    </source>
</evidence>
<keyword evidence="3" id="KW-0645">Protease</keyword>
<feature type="domain" description="ABC1 atypical kinase-like" evidence="9">
    <location>
        <begin position="1227"/>
        <end position="1441"/>
    </location>
</feature>
<evidence type="ECO:0000256" key="2">
    <source>
        <dbReference type="ARBA" id="ARBA00009670"/>
    </source>
</evidence>
<dbReference type="Pfam" id="PF03109">
    <property type="entry name" value="ABC1"/>
    <property type="match status" value="1"/>
</dbReference>
<name>A0A388TBM1_TERA1</name>
<evidence type="ECO:0000256" key="5">
    <source>
        <dbReference type="ARBA" id="ARBA00022801"/>
    </source>
</evidence>
<keyword evidence="11" id="KW-1185">Reference proteome</keyword>
<evidence type="ECO:0000256" key="1">
    <source>
        <dbReference type="ARBA" id="ARBA00001947"/>
    </source>
</evidence>
<keyword evidence="4" id="KW-0479">Metal-binding</keyword>
<evidence type="ECO:0000313" key="11">
    <source>
        <dbReference type="Proteomes" id="UP000269352"/>
    </source>
</evidence>
<dbReference type="InterPro" id="IPR050154">
    <property type="entry name" value="UbiB_kinase"/>
</dbReference>
<evidence type="ECO:0000259" key="9">
    <source>
        <dbReference type="Pfam" id="PF03109"/>
    </source>
</evidence>
<organism evidence="10 11">
    <name type="scientific">Termititenax aidoneus</name>
    <dbReference type="NCBI Taxonomy" id="2218524"/>
    <lineage>
        <taxon>Bacteria</taxon>
        <taxon>Bacillati</taxon>
        <taxon>Candidatus Margulisiibacteriota</taxon>
        <taxon>Candidatus Termititenacia</taxon>
        <taxon>Candidatus Termititenacales</taxon>
        <taxon>Candidatus Termititenacaceae</taxon>
        <taxon>Candidatus Termititenax</taxon>
    </lineage>
</organism>
<dbReference type="Proteomes" id="UP000269352">
    <property type="component" value="Unassembled WGS sequence"/>
</dbReference>
<keyword evidence="5" id="KW-0378">Hydrolase</keyword>
<sequence length="1536" mass="175818">MFCKHTSIKDEISRANKANLSALLSVTHSMSKRAGNDIPFDALRSMDRPLLQNNVQNIVDDLVSDYCRQDTNGLPEYTRQIVEKNIAVLKRQPFAIYLSDALAPNAFCHRDKRIIYLNIGLLRNILETDMALCNWDTVAFILAHEISHMLYAENGLIEIADQGKYENKHDMENQCDRDALVMMDLAGFNVNFADFSVLGVSIDSQNLGILQSHPNNYTRQQSVRQQVYDLFWQNYAENSVRPFTPQEIAEINQATPLENAVFRTQRANDIVSVLLGCFGALLHYQVDAYLNSERKWFRNIEHLYRFIENMDFLEQWPYTVPELVKDFEVFCLKYKNELDALAAKANIATNTEQYRNLAMYIFYTSIRNNYIGGSENIEPTDIAAQTLMCIDGLLQTADLHPESRKIFQQIFERMILNEIKAENQNTQTSMECLLEIQKFLEEICSLISFDLENTLNVSNSYGAVIDLFKNKLIEIISANLPKYLRGRAEHNVYFEVFDLLFYNFQIEITMPQLEAEYAVEYAQGLIRENDQYSLQRFMKSLTLTNYVAVMQNPLIQDYIVNKIADFTFLASIGGVDRIADGFTFASLIELCKSDKLCTSIKASDFDGGSFFLYALKYKIDSDQFSPDELALLWQERQNLLEAVVKYSVSAKQQSQNRAFLAQLCSAILRKQRARISIDEYKFLFGIFPHPDILAGKKFAKLIAGYKTEELLEILNSCYQIEYDPISIYMMYIWRSKPQILITEICKRFDCNYTKKTFRVNYAGQIYEDYPTLSKPLENETIEMYAGIPDAVLEAILAHGDYEAVGCFLPFYIHKLSISGRLSAETVLRVSRLYSAKMTIKLEWNKRLASEFLGYNISLRDCAYLIYFGQNGYGFLQDMSVSEALVWLEKYMPDKSPYRDIVLNKVFKSRFADLANRETQLHVIELFKNKRRALEMLAVCYEQHSGDFPDLAAKINFLNVLYPAASPEKDLLLEEIFSGQSFALSEYNYYLPLFSNFSRNYQKQESIGRGTLGVRIENYAAADKTELVLWLTGKQKDKPLCLVKDENSAMVLLDETKDLFALSQSYRSEMLRGIFAGNKGLFSPNNTECLRQLLDALFAGYLAGNNSDSADDTKLKSFTRTVIHELFKLDNDAKKLRILTNIFKSVYASPDQTLNTAEFIKIVLASYGVIGVKLAQILASQKELEKTYPQLYNALKNLKDKASPMSIAEALNALNRNPSLRERDIIVRECQGAASIKSVFSAEINGEEKIIKIRRASANKDIQKEQKEFQQLLRNLIPDLQNIFGLKSVPDYSERIFNTVREEVNFAVERGNADKLRAVLSKMNNKNVEFRVPYIEETLSDENVLVETIAAGVPLAEYRKTATDAENEQLNQILQKAILEQIFKYGYFHADPHDGNVFIKRKNGKYIITFIDVGLCGKLAENSTEAKFFKGLILAAVKKDRQPQDYLNLFRTILGVDYQTYAAALGNRVKEDLLNSQPENIAVTIVNILDSLPGYRVPDSIVQTLLAVSKTPYLYKHYKANIPLYLELFGFNLLFGH</sequence>
<dbReference type="InterPro" id="IPR001915">
    <property type="entry name" value="Peptidase_M48"/>
</dbReference>